<dbReference type="Proteomes" id="UP001482231">
    <property type="component" value="Unassembled WGS sequence"/>
</dbReference>
<feature type="domain" description="Surface-adhesin protein E-like" evidence="3">
    <location>
        <begin position="21"/>
        <end position="123"/>
    </location>
</feature>
<evidence type="ECO:0000259" key="3">
    <source>
        <dbReference type="Pfam" id="PF16747"/>
    </source>
</evidence>
<gene>
    <name evidence="4" type="ORF">V6E02_03440</name>
</gene>
<dbReference type="InterPro" id="IPR031939">
    <property type="entry name" value="Adhesin_E-like"/>
</dbReference>
<keyword evidence="2" id="KW-0732">Signal</keyword>
<feature type="chain" id="PRO_5045453144" evidence="2">
    <location>
        <begin position="19"/>
        <end position="157"/>
    </location>
</feature>
<name>A0ABV0EC78_9BURK</name>
<dbReference type="Pfam" id="PF16747">
    <property type="entry name" value="Adhesin_E"/>
    <property type="match status" value="1"/>
</dbReference>
<proteinExistence type="predicted"/>
<evidence type="ECO:0000256" key="2">
    <source>
        <dbReference type="SAM" id="SignalP"/>
    </source>
</evidence>
<dbReference type="EMBL" id="JBAJEX010000002">
    <property type="protein sequence ID" value="MEO1766268.1"/>
    <property type="molecule type" value="Genomic_DNA"/>
</dbReference>
<dbReference type="RefSeq" id="WP_347307189.1">
    <property type="nucleotide sequence ID" value="NZ_JBAJEX010000002.1"/>
</dbReference>
<reference evidence="4 5" key="1">
    <citation type="submission" date="2024-02" db="EMBL/GenBank/DDBJ databases">
        <title>New thermophilic sulfur-oxidizing bacteria from a hot springs of the Uzon caldera (Kamchatka, Russia).</title>
        <authorList>
            <person name="Dukat A.M."/>
            <person name="Elcheninov A.G."/>
            <person name="Frolov E.N."/>
        </authorList>
    </citation>
    <scope>NUCLEOTIDE SEQUENCE [LARGE SCALE GENOMIC DNA]</scope>
    <source>
        <strain evidence="4 5">AK1</strain>
    </source>
</reference>
<evidence type="ECO:0000313" key="4">
    <source>
        <dbReference type="EMBL" id="MEO1766268.1"/>
    </source>
</evidence>
<feature type="signal peptide" evidence="2">
    <location>
        <begin position="1"/>
        <end position="18"/>
    </location>
</feature>
<feature type="region of interest" description="Disordered" evidence="1">
    <location>
        <begin position="130"/>
        <end position="157"/>
    </location>
</feature>
<evidence type="ECO:0000256" key="1">
    <source>
        <dbReference type="SAM" id="MobiDB-lite"/>
    </source>
</evidence>
<organism evidence="4 5">
    <name type="scientific">Thiobacter aerophilum</name>
    <dbReference type="NCBI Taxonomy" id="3121275"/>
    <lineage>
        <taxon>Bacteria</taxon>
        <taxon>Pseudomonadati</taxon>
        <taxon>Pseudomonadota</taxon>
        <taxon>Betaproteobacteria</taxon>
        <taxon>Burkholderiales</taxon>
        <taxon>Thiobacteraceae</taxon>
        <taxon>Thiobacter</taxon>
    </lineage>
</organism>
<keyword evidence="5" id="KW-1185">Reference proteome</keyword>
<sequence length="157" mass="18354">MRWLWLFACLVAAAPVLAADWMRLPIRAEDQYFYDRSKLVIQGEEITYWKKVVFRQPPLVKGQAAAWALMRERIHCGQHTLRLISYVYYASDGTMLDYMPEAEKEATPIIPDTLGDAFERHLCVLVTRSREEDAARKKEQDEPRTREREAQPLELTP</sequence>
<accession>A0ABV0EC78</accession>
<feature type="compositionally biased region" description="Basic and acidic residues" evidence="1">
    <location>
        <begin position="130"/>
        <end position="151"/>
    </location>
</feature>
<comment type="caution">
    <text evidence="4">The sequence shown here is derived from an EMBL/GenBank/DDBJ whole genome shotgun (WGS) entry which is preliminary data.</text>
</comment>
<evidence type="ECO:0000313" key="5">
    <source>
        <dbReference type="Proteomes" id="UP001482231"/>
    </source>
</evidence>
<protein>
    <submittedName>
        <fullName evidence="4">Surface-adhesin E family protein</fullName>
    </submittedName>
</protein>